<dbReference type="InterPro" id="IPR033403">
    <property type="entry name" value="DUF5110"/>
</dbReference>
<dbReference type="CDD" id="cd06595">
    <property type="entry name" value="GH31_u1"/>
    <property type="match status" value="1"/>
</dbReference>
<dbReference type="InterPro" id="IPR017853">
    <property type="entry name" value="GH"/>
</dbReference>
<sequence length="797" mass="91290">MGRINERYRYKTRPECNEAAVVKGDKYRFTVLTPALIRLEYSENGCFEDRATQLAVNRFFDVPDFHVIENDGCLRIRTDCMELVYHGGQFSEYTLTARFRGEKGRNEHVWRYGASCSNMGGTARTLDNVDGECELEEGIMSRHTMTAIDDSRSLIIADDGWIDTREKGIADTYLFAYRSDFYGTLEAFYKLTGGVPLLPRYALGNWWSRYYKYSQEEYKDLMLKFEEKGIPFSVAVIDMDWHKTDIDPKYGSGWTGFSWNRDLFPDPRALIRFLKEHGMETTLNLHPAEGIAAHEDAFRAAAEQLGIDAEREDAIPFNMTDPKFVECYFEKVIRPLEEDGVTSWWMDWQQGDMTDIPGLDPLWMLNHYHYADMQGREKRPMLLSRYSGLGSHRYPVGFSGDVCSTWDSLNFQPYFTASASNAGYGWWSHDIGGHMGGIRDEELIVRWVQLGVFSPIMRLHSTSNDFMSKEPWNYGMEAEAVITDFLRLRHRLIPYLYTMNYRAYKEGIPLVQPMYYVYPDRFEAYIGQRNEYFFGSELMVSPITAPAEAVTGLGSVEVWLPDGLWFDFFSPRIYKGGRTLRVYRDIDCMPVFAKAGAIVPMAEADGNDIGNPKTMRIAVFPGADGSFCLYEDDGGDMGYLDGICARTLIEYRHGPRPELTLHKAEGDDSVKVKDRSYIIELRSIRDTDDISVKVNGAEYGFMKEYRDRNLYISFEDADSDIVISFGDLRIAGSKAEDEVFKLLLKARCDNKVKPYAYSLITSERNAWETAAAVRAIGLDSELERAIAEALSLYEEEG</sequence>
<comment type="similarity">
    <text evidence="1 2">Belongs to the glycosyl hydrolase 31 family.</text>
</comment>
<feature type="domain" description="DUF5110" evidence="4">
    <location>
        <begin position="615"/>
        <end position="682"/>
    </location>
</feature>
<dbReference type="SUPFAM" id="SSF51011">
    <property type="entry name" value="Glycosyl hydrolase domain"/>
    <property type="match status" value="1"/>
</dbReference>
<dbReference type="InterPro" id="IPR048395">
    <property type="entry name" value="Glyco_hydro_31_C"/>
</dbReference>
<dbReference type="Pfam" id="PF17137">
    <property type="entry name" value="DUF5110"/>
    <property type="match status" value="1"/>
</dbReference>
<reference evidence="6" key="1">
    <citation type="submission" date="2020-10" db="EMBL/GenBank/DDBJ databases">
        <authorList>
            <person name="Gilroy R."/>
        </authorList>
    </citation>
    <scope>NUCLEOTIDE SEQUENCE</scope>
    <source>
        <strain evidence="6">USAMLcec3-3695</strain>
    </source>
</reference>
<evidence type="ECO:0000259" key="3">
    <source>
        <dbReference type="Pfam" id="PF01055"/>
    </source>
</evidence>
<dbReference type="Gene3D" id="2.60.40.1180">
    <property type="entry name" value="Golgi alpha-mannosidase II"/>
    <property type="match status" value="2"/>
</dbReference>
<proteinExistence type="inferred from homology"/>
<name>A0A9D1SEM4_9FIRM</name>
<comment type="caution">
    <text evidence="6">The sequence shown here is derived from an EMBL/GenBank/DDBJ whole genome shotgun (WGS) entry which is preliminary data.</text>
</comment>
<dbReference type="EMBL" id="DVNB01000060">
    <property type="protein sequence ID" value="HIU57321.1"/>
    <property type="molecule type" value="Genomic_DNA"/>
</dbReference>
<evidence type="ECO:0000259" key="4">
    <source>
        <dbReference type="Pfam" id="PF17137"/>
    </source>
</evidence>
<keyword evidence="2" id="KW-0326">Glycosidase</keyword>
<evidence type="ECO:0000259" key="5">
    <source>
        <dbReference type="Pfam" id="PF21365"/>
    </source>
</evidence>
<gene>
    <name evidence="6" type="ORF">IAA61_05865</name>
</gene>
<protein>
    <submittedName>
        <fullName evidence="6">DUF5110 domain-containing protein</fullName>
    </submittedName>
</protein>
<dbReference type="PANTHER" id="PTHR43863:SF2">
    <property type="entry name" value="MALTASE-GLUCOAMYLASE"/>
    <property type="match status" value="1"/>
</dbReference>
<dbReference type="Proteomes" id="UP000824109">
    <property type="component" value="Unassembled WGS sequence"/>
</dbReference>
<dbReference type="Pfam" id="PF21365">
    <property type="entry name" value="Glyco_hydro_31_3rd"/>
    <property type="match status" value="1"/>
</dbReference>
<evidence type="ECO:0000313" key="6">
    <source>
        <dbReference type="EMBL" id="HIU57321.1"/>
    </source>
</evidence>
<reference evidence="6" key="2">
    <citation type="journal article" date="2021" name="PeerJ">
        <title>Extensive microbial diversity within the chicken gut microbiome revealed by metagenomics and culture.</title>
        <authorList>
            <person name="Gilroy R."/>
            <person name="Ravi A."/>
            <person name="Getino M."/>
            <person name="Pursley I."/>
            <person name="Horton D.L."/>
            <person name="Alikhan N.F."/>
            <person name="Baker D."/>
            <person name="Gharbi K."/>
            <person name="Hall N."/>
            <person name="Watson M."/>
            <person name="Adriaenssens E.M."/>
            <person name="Foster-Nyarko E."/>
            <person name="Jarju S."/>
            <person name="Secka A."/>
            <person name="Antonio M."/>
            <person name="Oren A."/>
            <person name="Chaudhuri R.R."/>
            <person name="La Ragione R."/>
            <person name="Hildebrand F."/>
            <person name="Pallen M.J."/>
        </authorList>
    </citation>
    <scope>NUCLEOTIDE SEQUENCE</scope>
    <source>
        <strain evidence="6">USAMLcec3-3695</strain>
    </source>
</reference>
<keyword evidence="2" id="KW-0378">Hydrolase</keyword>
<feature type="domain" description="Glycosyl hydrolase family 31 C-terminal" evidence="5">
    <location>
        <begin position="507"/>
        <end position="599"/>
    </location>
</feature>
<dbReference type="GO" id="GO:0004553">
    <property type="term" value="F:hydrolase activity, hydrolyzing O-glycosyl compounds"/>
    <property type="evidence" value="ECO:0007669"/>
    <property type="project" value="InterPro"/>
</dbReference>
<dbReference type="AlphaFoldDB" id="A0A9D1SEM4"/>
<dbReference type="Gene3D" id="3.20.20.80">
    <property type="entry name" value="Glycosidases"/>
    <property type="match status" value="1"/>
</dbReference>
<dbReference type="Pfam" id="PF01055">
    <property type="entry name" value="Glyco_hydro_31_2nd"/>
    <property type="match status" value="1"/>
</dbReference>
<evidence type="ECO:0000256" key="2">
    <source>
        <dbReference type="RuleBase" id="RU361185"/>
    </source>
</evidence>
<evidence type="ECO:0000256" key="1">
    <source>
        <dbReference type="ARBA" id="ARBA00007806"/>
    </source>
</evidence>
<dbReference type="GO" id="GO:0005975">
    <property type="term" value="P:carbohydrate metabolic process"/>
    <property type="evidence" value="ECO:0007669"/>
    <property type="project" value="InterPro"/>
</dbReference>
<dbReference type="SUPFAM" id="SSF51445">
    <property type="entry name" value="(Trans)glycosidases"/>
    <property type="match status" value="1"/>
</dbReference>
<dbReference type="InterPro" id="IPR000322">
    <property type="entry name" value="Glyco_hydro_31_TIM"/>
</dbReference>
<feature type="domain" description="Glycoside hydrolase family 31 TIM barrel" evidence="3">
    <location>
        <begin position="196"/>
        <end position="499"/>
    </location>
</feature>
<dbReference type="InterPro" id="IPR051816">
    <property type="entry name" value="Glycosyl_Hydrolase_31"/>
</dbReference>
<evidence type="ECO:0000313" key="7">
    <source>
        <dbReference type="Proteomes" id="UP000824109"/>
    </source>
</evidence>
<organism evidence="6 7">
    <name type="scientific">Candidatus Ornithomonoglobus merdipullorum</name>
    <dbReference type="NCBI Taxonomy" id="2840895"/>
    <lineage>
        <taxon>Bacteria</taxon>
        <taxon>Bacillati</taxon>
        <taxon>Bacillota</taxon>
        <taxon>Clostridia</taxon>
        <taxon>Candidatus Ornithomonoglobus</taxon>
    </lineage>
</organism>
<dbReference type="PANTHER" id="PTHR43863">
    <property type="entry name" value="HYDROLASE, PUTATIVE (AFU_ORTHOLOGUE AFUA_1G03140)-RELATED"/>
    <property type="match status" value="1"/>
</dbReference>
<accession>A0A9D1SEM4</accession>
<dbReference type="InterPro" id="IPR013780">
    <property type="entry name" value="Glyco_hydro_b"/>
</dbReference>